<proteinExistence type="predicted"/>
<accession>A0ABR2KRL2</accession>
<dbReference type="Proteomes" id="UP001470230">
    <property type="component" value="Unassembled WGS sequence"/>
</dbReference>
<gene>
    <name evidence="2" type="ORF">M9Y10_029864</name>
</gene>
<keyword evidence="3" id="KW-1185">Reference proteome</keyword>
<sequence>MSWSIIIDSATPQFLLKNKNRQKKKQPQNNKDNPIINLIVNLLGLFDFIFFTYVILKECDYKAKYYSILPHSSALFLASTHFESKPSPKTLSKITNITRNYLPPRRYWIDTRENPIYPEVHCDFDIFCSYNKQSKICQKKNGSDSITKEEIIKEDEMPNIAVLMVESFNPAKYLINDEFLRDHVQIPDSLKTNIPFYNKTNFYMNLPKMEELHFQGCKHSDFLLIQVFIHFCQINHRCNHT</sequence>
<keyword evidence="1" id="KW-0812">Transmembrane</keyword>
<evidence type="ECO:0000256" key="1">
    <source>
        <dbReference type="SAM" id="Phobius"/>
    </source>
</evidence>
<organism evidence="2 3">
    <name type="scientific">Tritrichomonas musculus</name>
    <dbReference type="NCBI Taxonomy" id="1915356"/>
    <lineage>
        <taxon>Eukaryota</taxon>
        <taxon>Metamonada</taxon>
        <taxon>Parabasalia</taxon>
        <taxon>Tritrichomonadida</taxon>
        <taxon>Tritrichomonadidae</taxon>
        <taxon>Tritrichomonas</taxon>
    </lineage>
</organism>
<keyword evidence="1" id="KW-0472">Membrane</keyword>
<protein>
    <submittedName>
        <fullName evidence="2">Uncharacterized protein</fullName>
    </submittedName>
</protein>
<comment type="caution">
    <text evidence="2">The sequence shown here is derived from an EMBL/GenBank/DDBJ whole genome shotgun (WGS) entry which is preliminary data.</text>
</comment>
<feature type="transmembrane region" description="Helical" evidence="1">
    <location>
        <begin position="35"/>
        <end position="56"/>
    </location>
</feature>
<keyword evidence="1" id="KW-1133">Transmembrane helix</keyword>
<evidence type="ECO:0000313" key="3">
    <source>
        <dbReference type="Proteomes" id="UP001470230"/>
    </source>
</evidence>
<evidence type="ECO:0000313" key="2">
    <source>
        <dbReference type="EMBL" id="KAK8892625.1"/>
    </source>
</evidence>
<reference evidence="2 3" key="1">
    <citation type="submission" date="2024-04" db="EMBL/GenBank/DDBJ databases">
        <title>Tritrichomonas musculus Genome.</title>
        <authorList>
            <person name="Alves-Ferreira E."/>
            <person name="Grigg M."/>
            <person name="Lorenzi H."/>
            <person name="Galac M."/>
        </authorList>
    </citation>
    <scope>NUCLEOTIDE SEQUENCE [LARGE SCALE GENOMIC DNA]</scope>
    <source>
        <strain evidence="2 3">EAF2021</strain>
    </source>
</reference>
<dbReference type="EMBL" id="JAPFFF010000004">
    <property type="protein sequence ID" value="KAK8892625.1"/>
    <property type="molecule type" value="Genomic_DNA"/>
</dbReference>
<name>A0ABR2KRL2_9EUKA</name>